<organism evidence="3 4">
    <name type="scientific">Pararhodobacter oceanensis</name>
    <dbReference type="NCBI Taxonomy" id="2172121"/>
    <lineage>
        <taxon>Bacteria</taxon>
        <taxon>Pseudomonadati</taxon>
        <taxon>Pseudomonadota</taxon>
        <taxon>Alphaproteobacteria</taxon>
        <taxon>Rhodobacterales</taxon>
        <taxon>Paracoccaceae</taxon>
        <taxon>Pararhodobacter</taxon>
    </lineage>
</organism>
<keyword evidence="2" id="KW-0812">Transmembrane</keyword>
<dbReference type="OrthoDB" id="7165680at2"/>
<dbReference type="RefSeq" id="WP_116556833.1">
    <property type="nucleotide sequence ID" value="NZ_JBLWXM010000004.1"/>
</dbReference>
<keyword evidence="1" id="KW-0175">Coiled coil</keyword>
<keyword evidence="3" id="KW-0132">Cell division</keyword>
<evidence type="ECO:0000313" key="4">
    <source>
        <dbReference type="Proteomes" id="UP000245911"/>
    </source>
</evidence>
<evidence type="ECO:0000256" key="1">
    <source>
        <dbReference type="SAM" id="Coils"/>
    </source>
</evidence>
<accession>A0A2T8HYA3</accession>
<dbReference type="GO" id="GO:0051301">
    <property type="term" value="P:cell division"/>
    <property type="evidence" value="ECO:0007669"/>
    <property type="project" value="UniProtKB-KW"/>
</dbReference>
<feature type="coiled-coil region" evidence="1">
    <location>
        <begin position="27"/>
        <end position="54"/>
    </location>
</feature>
<comment type="caution">
    <text evidence="3">The sequence shown here is derived from an EMBL/GenBank/DDBJ whole genome shotgun (WGS) entry which is preliminary data.</text>
</comment>
<reference evidence="3 4" key="1">
    <citation type="submission" date="2018-04" db="EMBL/GenBank/DDBJ databases">
        <title>Pararhodobacter oceanense sp. nov., isolated from marine intertidal sediment.</title>
        <authorList>
            <person name="Wang X.-L."/>
            <person name="Du Z.-J."/>
        </authorList>
    </citation>
    <scope>NUCLEOTIDE SEQUENCE [LARGE SCALE GENOMIC DNA]</scope>
    <source>
        <strain evidence="3 4">AM505</strain>
    </source>
</reference>
<dbReference type="EMBL" id="QDKM01000001">
    <property type="protein sequence ID" value="PVH30418.1"/>
    <property type="molecule type" value="Genomic_DNA"/>
</dbReference>
<keyword evidence="2" id="KW-1133">Transmembrane helix</keyword>
<evidence type="ECO:0000313" key="3">
    <source>
        <dbReference type="EMBL" id="PVH30418.1"/>
    </source>
</evidence>
<keyword evidence="3" id="KW-0131">Cell cycle</keyword>
<protein>
    <submittedName>
        <fullName evidence="3">Cell division protein FtsL</fullName>
    </submittedName>
</protein>
<proteinExistence type="predicted"/>
<gene>
    <name evidence="3" type="ORF">DDE20_02415</name>
</gene>
<sequence>MRGVFYVLSAFAVMGLAIWAYGQNDRTQRAKNETRELRREIRSLTEAINVQRAEWAYLNRPERLLALAEMNASRLGLLSLEGRQFGHISEIPYPISLTRRGDD</sequence>
<dbReference type="AlphaFoldDB" id="A0A2T8HYA3"/>
<keyword evidence="4" id="KW-1185">Reference proteome</keyword>
<dbReference type="Proteomes" id="UP000245911">
    <property type="component" value="Unassembled WGS sequence"/>
</dbReference>
<evidence type="ECO:0000256" key="2">
    <source>
        <dbReference type="SAM" id="Phobius"/>
    </source>
</evidence>
<name>A0A2T8HYA3_9RHOB</name>
<keyword evidence="2" id="KW-0472">Membrane</keyword>
<feature type="transmembrane region" description="Helical" evidence="2">
    <location>
        <begin position="6"/>
        <end position="22"/>
    </location>
</feature>